<name>A0ABV9C0I8_9GAMM</name>
<dbReference type="InterPro" id="IPR005335">
    <property type="entry name" value="Terminase_ssu"/>
</dbReference>
<keyword evidence="3" id="KW-1185">Reference proteome</keyword>
<evidence type="ECO:0000313" key="3">
    <source>
        <dbReference type="Proteomes" id="UP001595961"/>
    </source>
</evidence>
<feature type="compositionally biased region" description="Polar residues" evidence="1">
    <location>
        <begin position="115"/>
        <end position="124"/>
    </location>
</feature>
<dbReference type="Pfam" id="PF03592">
    <property type="entry name" value="Terminase_2"/>
    <property type="match status" value="1"/>
</dbReference>
<proteinExistence type="predicted"/>
<evidence type="ECO:0000313" key="2">
    <source>
        <dbReference type="EMBL" id="MFC4526402.1"/>
    </source>
</evidence>
<accession>A0ABV9C0I8</accession>
<organism evidence="2 3">
    <name type="scientific">Dyella halodurans</name>
    <dbReference type="NCBI Taxonomy" id="1920171"/>
    <lineage>
        <taxon>Bacteria</taxon>
        <taxon>Pseudomonadati</taxon>
        <taxon>Pseudomonadota</taxon>
        <taxon>Gammaproteobacteria</taxon>
        <taxon>Lysobacterales</taxon>
        <taxon>Rhodanobacteraceae</taxon>
        <taxon>Dyella</taxon>
    </lineage>
</organism>
<dbReference type="Proteomes" id="UP001595961">
    <property type="component" value="Unassembled WGS sequence"/>
</dbReference>
<dbReference type="Gene3D" id="1.10.10.1400">
    <property type="entry name" value="Terminase, small subunit, N-terminal DNA-binding domain, HTH motif"/>
    <property type="match status" value="1"/>
</dbReference>
<reference evidence="3" key="1">
    <citation type="journal article" date="2019" name="Int. J. Syst. Evol. Microbiol.">
        <title>The Global Catalogue of Microorganisms (GCM) 10K type strain sequencing project: providing services to taxonomists for standard genome sequencing and annotation.</title>
        <authorList>
            <consortium name="The Broad Institute Genomics Platform"/>
            <consortium name="The Broad Institute Genome Sequencing Center for Infectious Disease"/>
            <person name="Wu L."/>
            <person name="Ma J."/>
        </authorList>
    </citation>
    <scope>NUCLEOTIDE SEQUENCE [LARGE SCALE GENOMIC DNA]</scope>
    <source>
        <strain evidence="3">CCM 4481</strain>
    </source>
</reference>
<comment type="caution">
    <text evidence="2">The sequence shown here is derived from an EMBL/GenBank/DDBJ whole genome shotgun (WGS) entry which is preliminary data.</text>
</comment>
<gene>
    <name evidence="2" type="ORF">ACFO5W_07085</name>
</gene>
<sequence length="138" mass="14917">MGLTVKQEKFCQAYIETGNASEAYRQVYSAKGNAATVARSAHEVLENPKVAARVAELKEDQKDRHNVTVDSLLGELEEARKVGKEKGQAAAMVTATMSKAKLLGMEGSSPDDETPTSVKVTVQVQDARREPKRDPATA</sequence>
<dbReference type="RefSeq" id="WP_266151147.1">
    <property type="nucleotide sequence ID" value="NZ_CP064028.1"/>
</dbReference>
<evidence type="ECO:0000256" key="1">
    <source>
        <dbReference type="SAM" id="MobiDB-lite"/>
    </source>
</evidence>
<protein>
    <submittedName>
        <fullName evidence="2">Terminase small subunit</fullName>
    </submittedName>
</protein>
<feature type="compositionally biased region" description="Basic and acidic residues" evidence="1">
    <location>
        <begin position="126"/>
        <end position="138"/>
    </location>
</feature>
<dbReference type="InterPro" id="IPR038713">
    <property type="entry name" value="Terminase_Gp1_N_sf"/>
</dbReference>
<feature type="region of interest" description="Disordered" evidence="1">
    <location>
        <begin position="103"/>
        <end position="138"/>
    </location>
</feature>
<dbReference type="EMBL" id="JBHSGA010000013">
    <property type="protein sequence ID" value="MFC4526402.1"/>
    <property type="molecule type" value="Genomic_DNA"/>
</dbReference>